<name>A0A0R3XA96_HYDTA</name>
<evidence type="ECO:0000313" key="4">
    <source>
        <dbReference type="EMBL" id="VDM35436.1"/>
    </source>
</evidence>
<keyword evidence="5" id="KW-1185">Reference proteome</keyword>
<dbReference type="PANTHER" id="PTHR16184">
    <property type="entry name" value="ELONGATOR COMPLEX PROTEIN 6"/>
    <property type="match status" value="1"/>
</dbReference>
<dbReference type="GO" id="GO:0033588">
    <property type="term" value="C:elongator holoenzyme complex"/>
    <property type="evidence" value="ECO:0007669"/>
    <property type="project" value="InterPro"/>
</dbReference>
<accession>A0A0R3XA96</accession>
<dbReference type="AlphaFoldDB" id="A0A0R3XA96"/>
<comment type="pathway">
    <text evidence="1">tRNA modification; 5-methoxycarbonylmethyl-2-thiouridine-tRNA biosynthesis.</text>
</comment>
<organism evidence="6">
    <name type="scientific">Hydatigena taeniaeformis</name>
    <name type="common">Feline tapeworm</name>
    <name type="synonym">Taenia taeniaeformis</name>
    <dbReference type="NCBI Taxonomy" id="6205"/>
    <lineage>
        <taxon>Eukaryota</taxon>
        <taxon>Metazoa</taxon>
        <taxon>Spiralia</taxon>
        <taxon>Lophotrochozoa</taxon>
        <taxon>Platyhelminthes</taxon>
        <taxon>Cestoda</taxon>
        <taxon>Eucestoda</taxon>
        <taxon>Cyclophyllidea</taxon>
        <taxon>Taeniidae</taxon>
        <taxon>Hydatigera</taxon>
    </lineage>
</organism>
<dbReference type="InterPro" id="IPR027417">
    <property type="entry name" value="P-loop_NTPase"/>
</dbReference>
<evidence type="ECO:0000313" key="6">
    <source>
        <dbReference type="WBParaSite" id="TTAC_0001047301-mRNA-1"/>
    </source>
</evidence>
<sequence length="280" mass="31064">MKILSCITSVSKFSSRILQAVDLSTLLKQQITITDGHSLPYFIFITSLGLPASHEGVFINTISSLLSDFGDGDYGTTSLLIAARQPADRYMPHLTSLLHRSAGRHKINAFDLSESLESSVMQSGDVLYNDLLKRVSLLITNFINSVDEDRKPLIFLDDLAVLTDLRVPSNRFLGFLLVSNLHCLVIGYHGSLDGANDDLLFHLAHRRAELCLDVTPLDTGYSNAIDGLVGCYFILPLQLTISQAKREDSLDELTKTTKLHFRAIDRRIQCYYPGSSNLVS</sequence>
<reference evidence="6" key="1">
    <citation type="submission" date="2017-02" db="UniProtKB">
        <authorList>
            <consortium name="WormBaseParasite"/>
        </authorList>
    </citation>
    <scope>IDENTIFICATION</scope>
</reference>
<reference evidence="4 5" key="2">
    <citation type="submission" date="2018-11" db="EMBL/GenBank/DDBJ databases">
        <authorList>
            <consortium name="Pathogen Informatics"/>
        </authorList>
    </citation>
    <scope>NUCLEOTIDE SEQUENCE [LARGE SCALE GENOMIC DNA]</scope>
</reference>
<dbReference type="InterPro" id="IPR018627">
    <property type="entry name" value="ELP6"/>
</dbReference>
<proteinExistence type="inferred from homology"/>
<evidence type="ECO:0000256" key="2">
    <source>
        <dbReference type="ARBA" id="ARBA00008837"/>
    </source>
</evidence>
<protein>
    <recommendedName>
        <fullName evidence="3">Elongator complex protein 6</fullName>
    </recommendedName>
</protein>
<gene>
    <name evidence="4" type="ORF">TTAC_LOCUS10456</name>
</gene>
<dbReference type="EMBL" id="UYWX01021719">
    <property type="protein sequence ID" value="VDM35436.1"/>
    <property type="molecule type" value="Genomic_DNA"/>
</dbReference>
<dbReference type="WBParaSite" id="TTAC_0001047301-mRNA-1">
    <property type="protein sequence ID" value="TTAC_0001047301-mRNA-1"/>
    <property type="gene ID" value="TTAC_0001047301"/>
</dbReference>
<dbReference type="PANTHER" id="PTHR16184:SF6">
    <property type="entry name" value="ELONGATOR COMPLEX PROTEIN 6"/>
    <property type="match status" value="1"/>
</dbReference>
<evidence type="ECO:0000256" key="1">
    <source>
        <dbReference type="ARBA" id="ARBA00005043"/>
    </source>
</evidence>
<comment type="similarity">
    <text evidence="2">Belongs to the ELP6 family.</text>
</comment>
<evidence type="ECO:0000313" key="5">
    <source>
        <dbReference type="Proteomes" id="UP000274429"/>
    </source>
</evidence>
<dbReference type="Gene3D" id="3.40.50.300">
    <property type="entry name" value="P-loop containing nucleotide triphosphate hydrolases"/>
    <property type="match status" value="1"/>
</dbReference>
<dbReference type="OrthoDB" id="9995306at2759"/>
<dbReference type="Proteomes" id="UP000274429">
    <property type="component" value="Unassembled WGS sequence"/>
</dbReference>
<dbReference type="GO" id="GO:0002098">
    <property type="term" value="P:tRNA wobble uridine modification"/>
    <property type="evidence" value="ECO:0007669"/>
    <property type="project" value="InterPro"/>
</dbReference>
<evidence type="ECO:0000256" key="3">
    <source>
        <dbReference type="ARBA" id="ARBA00020263"/>
    </source>
</evidence>